<keyword evidence="1" id="KW-0472">Membrane</keyword>
<keyword evidence="1" id="KW-0812">Transmembrane</keyword>
<dbReference type="EMBL" id="CP046173">
    <property type="protein sequence ID" value="QIS23383.1"/>
    <property type="molecule type" value="Genomic_DNA"/>
</dbReference>
<dbReference type="PANTHER" id="PTHR33371:SF4">
    <property type="entry name" value="INTERMEMBRANE PHOSPHOLIPID TRANSPORT SYSTEM BINDING PROTEIN MLAD"/>
    <property type="match status" value="1"/>
</dbReference>
<dbReference type="PANTHER" id="PTHR33371">
    <property type="entry name" value="INTERMEMBRANE PHOSPHOLIPID TRANSPORT SYSTEM BINDING PROTEIN MLAD-RELATED"/>
    <property type="match status" value="1"/>
</dbReference>
<evidence type="ECO:0000259" key="2">
    <source>
        <dbReference type="Pfam" id="PF02470"/>
    </source>
</evidence>
<feature type="transmembrane region" description="Helical" evidence="1">
    <location>
        <begin position="20"/>
        <end position="42"/>
    </location>
</feature>
<dbReference type="InterPro" id="IPR052336">
    <property type="entry name" value="MlaD_Phospholipid_Transporter"/>
</dbReference>
<organism evidence="3 4">
    <name type="scientific">Nocardia terpenica</name>
    <dbReference type="NCBI Taxonomy" id="455432"/>
    <lineage>
        <taxon>Bacteria</taxon>
        <taxon>Bacillati</taxon>
        <taxon>Actinomycetota</taxon>
        <taxon>Actinomycetes</taxon>
        <taxon>Mycobacteriales</taxon>
        <taxon>Nocardiaceae</taxon>
        <taxon>Nocardia</taxon>
    </lineage>
</organism>
<dbReference type="AlphaFoldDB" id="A0A6G9ZEF9"/>
<dbReference type="Proteomes" id="UP000500953">
    <property type="component" value="Chromosome"/>
</dbReference>
<evidence type="ECO:0000313" key="4">
    <source>
        <dbReference type="Proteomes" id="UP000500953"/>
    </source>
</evidence>
<dbReference type="RefSeq" id="WP_167490723.1">
    <property type="nucleotide sequence ID" value="NZ_CP046173.1"/>
</dbReference>
<feature type="domain" description="Mce/MlaD" evidence="2">
    <location>
        <begin position="51"/>
        <end position="127"/>
    </location>
</feature>
<gene>
    <name evidence="3" type="ORF">F6W96_38675</name>
</gene>
<name>A0A6G9ZEF9_9NOCA</name>
<sequence>MPNYLPNYDIPGTAASRHGSRIVGVIAVVTVVVLGLAWHSVLHRPEADRIRIQLRTTHIGEGIVAGTTVRLDDVPVGTVAAVVPVGADRQLLTLELDRAQTSGLTDTVTVDYAPENLFGISTVALHPAAGGTPLRPDAVIDVADRVNDVTMGTLLRRLTQTSTEVLTPELTGLLTQFSTDMQAFGPMLRALVTLSRAVADTQRYAPSYLIDQYAAFFGGLGAFSSSSFRLLDAILRIEVFRNDRPKYDASINMITDRAFPAIGEIGDVSGNYYRPATDMLAPLLAAVAKTVPAPQVSRAELSELIDRLGHTIADTPNGPAADIAVALRGVPAVAIPLLGRQALTTLPEPGGIR</sequence>
<accession>A0A6G9ZEF9</accession>
<proteinExistence type="predicted"/>
<evidence type="ECO:0000256" key="1">
    <source>
        <dbReference type="SAM" id="Phobius"/>
    </source>
</evidence>
<keyword evidence="1" id="KW-1133">Transmembrane helix</keyword>
<reference evidence="3 4" key="1">
    <citation type="journal article" date="2019" name="ACS Chem. Biol.">
        <title>Identification and Mobilization of a Cryptic Antibiotic Biosynthesis Gene Locus from a Human-Pathogenic Nocardia Isolate.</title>
        <authorList>
            <person name="Herisse M."/>
            <person name="Ishida K."/>
            <person name="Porter J.L."/>
            <person name="Howden B."/>
            <person name="Hertweck C."/>
            <person name="Stinear T.P."/>
            <person name="Pidot S.J."/>
        </authorList>
    </citation>
    <scope>NUCLEOTIDE SEQUENCE [LARGE SCALE GENOMIC DNA]</scope>
    <source>
        <strain evidence="3 4">AUSMDU00012715</strain>
    </source>
</reference>
<protein>
    <submittedName>
        <fullName evidence="3">Mammalian cell entry protein</fullName>
    </submittedName>
</protein>
<dbReference type="InterPro" id="IPR003399">
    <property type="entry name" value="Mce/MlaD"/>
</dbReference>
<dbReference type="Pfam" id="PF02470">
    <property type="entry name" value="MlaD"/>
    <property type="match status" value="1"/>
</dbReference>
<evidence type="ECO:0000313" key="3">
    <source>
        <dbReference type="EMBL" id="QIS23383.1"/>
    </source>
</evidence>